<dbReference type="EMBL" id="LR031572">
    <property type="protein sequence ID" value="VDC81437.1"/>
    <property type="molecule type" value="Genomic_DNA"/>
</dbReference>
<feature type="signal peptide" evidence="1">
    <location>
        <begin position="1"/>
        <end position="16"/>
    </location>
</feature>
<name>A0A3P5ZMG0_BRACM</name>
<evidence type="ECO:0000313" key="2">
    <source>
        <dbReference type="EMBL" id="CAG7882147.1"/>
    </source>
</evidence>
<proteinExistence type="predicted"/>
<dbReference type="AlphaFoldDB" id="A0A3P5ZMG0"/>
<accession>A0A3P5ZMG0</accession>
<protein>
    <recommendedName>
        <fullName evidence="4">CASP-like protein</fullName>
    </recommendedName>
</protein>
<dbReference type="Proteomes" id="UP000694005">
    <property type="component" value="Chromosome A03"/>
</dbReference>
<organism evidence="3">
    <name type="scientific">Brassica campestris</name>
    <name type="common">Field mustard</name>
    <dbReference type="NCBI Taxonomy" id="3711"/>
    <lineage>
        <taxon>Eukaryota</taxon>
        <taxon>Viridiplantae</taxon>
        <taxon>Streptophyta</taxon>
        <taxon>Embryophyta</taxon>
        <taxon>Tracheophyta</taxon>
        <taxon>Spermatophyta</taxon>
        <taxon>Magnoliopsida</taxon>
        <taxon>eudicotyledons</taxon>
        <taxon>Gunneridae</taxon>
        <taxon>Pentapetalae</taxon>
        <taxon>rosids</taxon>
        <taxon>malvids</taxon>
        <taxon>Brassicales</taxon>
        <taxon>Brassicaceae</taxon>
        <taxon>Brassiceae</taxon>
        <taxon>Brassica</taxon>
    </lineage>
</organism>
<keyword evidence="1" id="KW-0732">Signal</keyword>
<feature type="non-terminal residue" evidence="3">
    <location>
        <position position="66"/>
    </location>
</feature>
<gene>
    <name evidence="3" type="ORF">BRAA03T12655Z</name>
    <name evidence="2" type="ORF">BRAPAZ1V2_A03P34900.2</name>
</gene>
<dbReference type="EMBL" id="LS974619">
    <property type="protein sequence ID" value="CAG7882147.1"/>
    <property type="molecule type" value="Genomic_DNA"/>
</dbReference>
<sequence>MMTLVSLLALAKSISFLWPHGDNYESSKSRFYRDCAVSATTFYAVMLLRSSSLQGVHYRYTEVSSV</sequence>
<evidence type="ECO:0000313" key="3">
    <source>
        <dbReference type="EMBL" id="VDC81437.1"/>
    </source>
</evidence>
<evidence type="ECO:0000256" key="1">
    <source>
        <dbReference type="SAM" id="SignalP"/>
    </source>
</evidence>
<feature type="chain" id="PRO_5039801923" description="CASP-like protein" evidence="1">
    <location>
        <begin position="17"/>
        <end position="66"/>
    </location>
</feature>
<reference evidence="3" key="1">
    <citation type="submission" date="2018-11" db="EMBL/GenBank/DDBJ databases">
        <authorList>
            <consortium name="Genoscope - CEA"/>
            <person name="William W."/>
        </authorList>
    </citation>
    <scope>NUCLEOTIDE SEQUENCE</scope>
</reference>
<evidence type="ECO:0008006" key="4">
    <source>
        <dbReference type="Google" id="ProtNLM"/>
    </source>
</evidence>
<dbReference type="Gramene" id="A03p34900.2_BraZ1">
    <property type="protein sequence ID" value="A03p34900.2_BraZ1.CDS"/>
    <property type="gene ID" value="A03g34900.2_BraZ1"/>
</dbReference>